<evidence type="ECO:0000256" key="3">
    <source>
        <dbReference type="ARBA" id="ARBA00022729"/>
    </source>
</evidence>
<evidence type="ECO:0000313" key="8">
    <source>
        <dbReference type="EMBL" id="SMO81022.1"/>
    </source>
</evidence>
<evidence type="ECO:0000256" key="2">
    <source>
        <dbReference type="ARBA" id="ARBA00006275"/>
    </source>
</evidence>
<name>A0A521EB62_9SPHI</name>
<evidence type="ECO:0000256" key="4">
    <source>
        <dbReference type="ARBA" id="ARBA00023136"/>
    </source>
</evidence>
<evidence type="ECO:0000259" key="7">
    <source>
        <dbReference type="Pfam" id="PF14322"/>
    </source>
</evidence>
<dbReference type="EMBL" id="FXTN01000007">
    <property type="protein sequence ID" value="SMO81022.1"/>
    <property type="molecule type" value="Genomic_DNA"/>
</dbReference>
<dbReference type="InterPro" id="IPR012944">
    <property type="entry name" value="SusD_RagB_dom"/>
</dbReference>
<feature type="domain" description="RagB/SusD" evidence="6">
    <location>
        <begin position="308"/>
        <end position="454"/>
    </location>
</feature>
<dbReference type="SUPFAM" id="SSF48452">
    <property type="entry name" value="TPR-like"/>
    <property type="match status" value="1"/>
</dbReference>
<dbReference type="CDD" id="cd08977">
    <property type="entry name" value="SusD"/>
    <property type="match status" value="1"/>
</dbReference>
<evidence type="ECO:0000313" key="9">
    <source>
        <dbReference type="Proteomes" id="UP000320300"/>
    </source>
</evidence>
<feature type="domain" description="SusD-like N-terminal" evidence="7">
    <location>
        <begin position="86"/>
        <end position="220"/>
    </location>
</feature>
<dbReference type="OrthoDB" id="621570at2"/>
<accession>A0A521EB62</accession>
<organism evidence="8 9">
    <name type="scientific">Pedobacter westerhofensis</name>
    <dbReference type="NCBI Taxonomy" id="425512"/>
    <lineage>
        <taxon>Bacteria</taxon>
        <taxon>Pseudomonadati</taxon>
        <taxon>Bacteroidota</taxon>
        <taxon>Sphingobacteriia</taxon>
        <taxon>Sphingobacteriales</taxon>
        <taxon>Sphingobacteriaceae</taxon>
        <taxon>Pedobacter</taxon>
    </lineage>
</organism>
<dbReference type="Proteomes" id="UP000320300">
    <property type="component" value="Unassembled WGS sequence"/>
</dbReference>
<keyword evidence="5" id="KW-0998">Cell outer membrane</keyword>
<sequence length="454" mass="51553">MKKKLIKYIFLIFAVLNFSCKKFTEINPPVSYLGQETLFQNDDLAISAIGGIYSRMSSTQEVNSINHLCGLSADELTNYNSGPGVAAFYDNQLTDLNTSNNTLFLDNYAYIYTANSIIEGLEKSNNLTPAVKLQLQGEAHFIRAFCYFYLVNLYGSIPVQVITDYKENRTLPRSSIDKVYRQIVADLKIAEVSLTDKYVTTERVRPNLGAAQALMARTYLFLQDWTNAEKYATAVIDKGNIYSLVDLENVFLKNSSEAVWQLVPPVNTNTTEGQFFILTTSPTNVAVDNRLINDAFELGDKRKSNWLKSLTIATTTYYYPFKYKIRSSTTITEYSTVLRLAELYLIRSEARAQLNNLAGSIDDIDKLRNRAGVTLVKNTNATITKTDLLDLILKERRAELFTEWGHRWLDLKRTNRANVVLGAIKSTWLSTDLLYPIPYDEMSRNPNMIQNPGY</sequence>
<evidence type="ECO:0000259" key="6">
    <source>
        <dbReference type="Pfam" id="PF07980"/>
    </source>
</evidence>
<dbReference type="InterPro" id="IPR033985">
    <property type="entry name" value="SusD-like_N"/>
</dbReference>
<dbReference type="InterPro" id="IPR011990">
    <property type="entry name" value="TPR-like_helical_dom_sf"/>
</dbReference>
<gene>
    <name evidence="8" type="ORF">SAMN06265348_107327</name>
</gene>
<dbReference type="Gene3D" id="1.25.40.390">
    <property type="match status" value="1"/>
</dbReference>
<keyword evidence="9" id="KW-1185">Reference proteome</keyword>
<dbReference type="Pfam" id="PF14322">
    <property type="entry name" value="SusD-like_3"/>
    <property type="match status" value="1"/>
</dbReference>
<comment type="similarity">
    <text evidence="2">Belongs to the SusD family.</text>
</comment>
<reference evidence="8 9" key="1">
    <citation type="submission" date="2017-05" db="EMBL/GenBank/DDBJ databases">
        <authorList>
            <person name="Varghese N."/>
            <person name="Submissions S."/>
        </authorList>
    </citation>
    <scope>NUCLEOTIDE SEQUENCE [LARGE SCALE GENOMIC DNA]</scope>
    <source>
        <strain evidence="8 9">DSM 19036</strain>
    </source>
</reference>
<comment type="subcellular location">
    <subcellularLocation>
        <location evidence="1">Cell outer membrane</location>
    </subcellularLocation>
</comment>
<protein>
    <submittedName>
        <fullName evidence="8">RagB/SusD domain-containing protein</fullName>
    </submittedName>
</protein>
<evidence type="ECO:0000256" key="1">
    <source>
        <dbReference type="ARBA" id="ARBA00004442"/>
    </source>
</evidence>
<proteinExistence type="inferred from homology"/>
<dbReference type="AlphaFoldDB" id="A0A521EB62"/>
<evidence type="ECO:0000256" key="5">
    <source>
        <dbReference type="ARBA" id="ARBA00023237"/>
    </source>
</evidence>
<dbReference type="GO" id="GO:0009279">
    <property type="term" value="C:cell outer membrane"/>
    <property type="evidence" value="ECO:0007669"/>
    <property type="project" value="UniProtKB-SubCell"/>
</dbReference>
<keyword evidence="4" id="KW-0472">Membrane</keyword>
<keyword evidence="3" id="KW-0732">Signal</keyword>
<dbReference type="RefSeq" id="WP_142529130.1">
    <property type="nucleotide sequence ID" value="NZ_CBCSJO010000007.1"/>
</dbReference>
<dbReference type="Pfam" id="PF07980">
    <property type="entry name" value="SusD_RagB"/>
    <property type="match status" value="1"/>
</dbReference>